<feature type="chain" id="PRO_5034569160" description="Galactose oxidase" evidence="4">
    <location>
        <begin position="25"/>
        <end position="903"/>
    </location>
</feature>
<feature type="transmembrane region" description="Helical" evidence="3">
    <location>
        <begin position="723"/>
        <end position="747"/>
    </location>
</feature>
<dbReference type="PANTHER" id="PTHR47435">
    <property type="entry name" value="KELCH REPEAT PROTEIN (AFU_ORTHOLOGUE AFUA_5G12780)"/>
    <property type="match status" value="1"/>
</dbReference>
<dbReference type="SUPFAM" id="SSF117281">
    <property type="entry name" value="Kelch motif"/>
    <property type="match status" value="1"/>
</dbReference>
<evidence type="ECO:0000313" key="6">
    <source>
        <dbReference type="Proteomes" id="UP000613177"/>
    </source>
</evidence>
<keyword evidence="3" id="KW-0472">Membrane</keyword>
<evidence type="ECO:0000313" key="5">
    <source>
        <dbReference type="EMBL" id="KAG2235298.1"/>
    </source>
</evidence>
<accession>A0A8H7W0C7</accession>
<keyword evidence="3" id="KW-0812">Transmembrane</keyword>
<evidence type="ECO:0000256" key="3">
    <source>
        <dbReference type="SAM" id="Phobius"/>
    </source>
</evidence>
<dbReference type="Pfam" id="PF01344">
    <property type="entry name" value="Kelch_1"/>
    <property type="match status" value="1"/>
</dbReference>
<reference evidence="5" key="1">
    <citation type="submission" date="2021-01" db="EMBL/GenBank/DDBJ databases">
        <title>Metabolic potential, ecology and presence of endohyphal bacteria is reflected in genomic diversity of Mucoromycotina.</title>
        <authorList>
            <person name="Muszewska A."/>
            <person name="Okrasinska A."/>
            <person name="Steczkiewicz K."/>
            <person name="Drgas O."/>
            <person name="Orlowska M."/>
            <person name="Perlinska-Lenart U."/>
            <person name="Aleksandrzak-Piekarczyk T."/>
            <person name="Szatraj K."/>
            <person name="Zielenkiewicz U."/>
            <person name="Pilsyk S."/>
            <person name="Malc E."/>
            <person name="Mieczkowski P."/>
            <person name="Kruszewska J.S."/>
            <person name="Biernat P."/>
            <person name="Pawlowska J."/>
        </authorList>
    </citation>
    <scope>NUCLEOTIDE SEQUENCE</scope>
    <source>
        <strain evidence="5">WA0000018081</strain>
    </source>
</reference>
<dbReference type="GO" id="GO:0019760">
    <property type="term" value="P:glucosinolate metabolic process"/>
    <property type="evidence" value="ECO:0007669"/>
    <property type="project" value="UniProtKB-ARBA"/>
</dbReference>
<dbReference type="EMBL" id="JAEPRE010000035">
    <property type="protein sequence ID" value="KAG2235298.1"/>
    <property type="molecule type" value="Genomic_DNA"/>
</dbReference>
<feature type="signal peptide" evidence="4">
    <location>
        <begin position="1"/>
        <end position="24"/>
    </location>
</feature>
<dbReference type="Gene3D" id="2.120.10.80">
    <property type="entry name" value="Kelch-type beta propeller"/>
    <property type="match status" value="2"/>
</dbReference>
<organism evidence="5 6">
    <name type="scientific">Thamnidium elegans</name>
    <dbReference type="NCBI Taxonomy" id="101142"/>
    <lineage>
        <taxon>Eukaryota</taxon>
        <taxon>Fungi</taxon>
        <taxon>Fungi incertae sedis</taxon>
        <taxon>Mucoromycota</taxon>
        <taxon>Mucoromycotina</taxon>
        <taxon>Mucoromycetes</taxon>
        <taxon>Mucorales</taxon>
        <taxon>Mucorineae</taxon>
        <taxon>Mucoraceae</taxon>
        <taxon>Thamnidium</taxon>
    </lineage>
</organism>
<keyword evidence="1" id="KW-0677">Repeat</keyword>
<keyword evidence="6" id="KW-1185">Reference proteome</keyword>
<evidence type="ECO:0000256" key="2">
    <source>
        <dbReference type="ARBA" id="ARBA00023004"/>
    </source>
</evidence>
<keyword evidence="4" id="KW-0732">Signal</keyword>
<dbReference type="InterPro" id="IPR015915">
    <property type="entry name" value="Kelch-typ_b-propeller"/>
</dbReference>
<proteinExistence type="predicted"/>
<dbReference type="Proteomes" id="UP000613177">
    <property type="component" value="Unassembled WGS sequence"/>
</dbReference>
<keyword evidence="3" id="KW-1133">Transmembrane helix</keyword>
<evidence type="ECO:0000256" key="4">
    <source>
        <dbReference type="SAM" id="SignalP"/>
    </source>
</evidence>
<feature type="transmembrane region" description="Helical" evidence="3">
    <location>
        <begin position="416"/>
        <end position="438"/>
    </location>
</feature>
<name>A0A8H7W0C7_9FUNG</name>
<protein>
    <recommendedName>
        <fullName evidence="7">Galactose oxidase</fullName>
    </recommendedName>
</protein>
<evidence type="ECO:0008006" key="7">
    <source>
        <dbReference type="Google" id="ProtNLM"/>
    </source>
</evidence>
<sequence length="903" mass="101770">MMNKLVSLIYAVFLLWGFLGVVEGAYPVIVNDTSIRYSPRLHGRSTVVYENKMYVYGGKTVHSSPPTNKMYVYDFETDPEGARMSLVEQKNPGPVCFFCGAVMIDNGTRMMILTENIDGLTYRDLNNTNSIVQPNIFDFKTSTWTIDDRPPVLNEALRDVFQIRNYHSTVLGADGLVYTIGGKYHYTDKPAETSWYYNPIDNSYGTIANYNMYVYRVMGHNSFVLSDTTIGSMYGRNSTSEPYFYYDFDMMMVLDTVTKSWIAPRTIDLDFNADVDFGIGVGMEGAASVTFGQGKYVFISGGSVYGGLNFLLRSHFILNLDTNRINLIYAEPTNYFLPTRSHASLVVISEKFLVLGFGLSQSGGSSEIAGIDLLRIPEIEENLDSKTKYSGAEWMSSLSDVSSPVILPNDSMSMEMVLAIVFAILVLICIGFIATAVINRRKLSGKSQLKKKDFYTLGIFNFVWPKSIIYSPVSTTETFSQKENMTIPDIRFCFSGWNYFNNYDNGDLTFPLMDCLNRGSANNKEGCGKIVVLNKTFGSPSFSGQIGHVKCYMHISEANKSVVTKESPTLSFYDSGIANAKHQSIHIQFYEPEKNPNRVVYLNETIPDFDVAATDRWLDSEVSSGSKTEVVNQVLTIYPDTPVSVQFQTVHTAKLDPNHVWNYFGVFPKYIKTSELSIIHTDVMNRDTFITTPQTSPTTLGEIQLSPASFSVKTIVEKKNVTVISALGVFSGIVSMLLAVQVFFFGARPTDPWGMFQKASVRKHQKQDKKEEMERYFRIPDIESVPFVTPVHQRFSSIYKLNSQDLIERYSDEQDKLEEELLDRKLYPEVDSNSDTIPLQGYTSTGNLSDIETRLSQLEGRNQILELVLKAYYIDDKVFRELYSPSNTEKAPGMERVDSGKVV</sequence>
<keyword evidence="2" id="KW-0408">Iron</keyword>
<evidence type="ECO:0000256" key="1">
    <source>
        <dbReference type="ARBA" id="ARBA00022737"/>
    </source>
</evidence>
<gene>
    <name evidence="5" type="ORF">INT48_007929</name>
</gene>
<dbReference type="InterPro" id="IPR006652">
    <property type="entry name" value="Kelch_1"/>
</dbReference>
<dbReference type="AlphaFoldDB" id="A0A8H7W0C7"/>
<comment type="caution">
    <text evidence="5">The sequence shown here is derived from an EMBL/GenBank/DDBJ whole genome shotgun (WGS) entry which is preliminary data.</text>
</comment>
<dbReference type="PANTHER" id="PTHR47435:SF4">
    <property type="entry name" value="KELCH REPEAT PROTEIN (AFU_ORTHOLOGUE AFUA_5G12780)"/>
    <property type="match status" value="1"/>
</dbReference>